<dbReference type="InterPro" id="IPR011989">
    <property type="entry name" value="ARM-like"/>
</dbReference>
<evidence type="ECO:0008006" key="3">
    <source>
        <dbReference type="Google" id="ProtNLM"/>
    </source>
</evidence>
<feature type="non-terminal residue" evidence="1">
    <location>
        <position position="1"/>
    </location>
</feature>
<dbReference type="AlphaFoldDB" id="A0A0C2BIR8"/>
<evidence type="ECO:0000313" key="2">
    <source>
        <dbReference type="Proteomes" id="UP000054047"/>
    </source>
</evidence>
<dbReference type="Proteomes" id="UP000054047">
    <property type="component" value="Unassembled WGS sequence"/>
</dbReference>
<organism evidence="1 2">
    <name type="scientific">Ancylostoma duodenale</name>
    <dbReference type="NCBI Taxonomy" id="51022"/>
    <lineage>
        <taxon>Eukaryota</taxon>
        <taxon>Metazoa</taxon>
        <taxon>Ecdysozoa</taxon>
        <taxon>Nematoda</taxon>
        <taxon>Chromadorea</taxon>
        <taxon>Rhabditida</taxon>
        <taxon>Rhabditina</taxon>
        <taxon>Rhabditomorpha</taxon>
        <taxon>Strongyloidea</taxon>
        <taxon>Ancylostomatidae</taxon>
        <taxon>Ancylostomatinae</taxon>
        <taxon>Ancylostoma</taxon>
    </lineage>
</organism>
<reference evidence="1 2" key="1">
    <citation type="submission" date="2013-12" db="EMBL/GenBank/DDBJ databases">
        <title>Draft genome of the parsitic nematode Ancylostoma duodenale.</title>
        <authorList>
            <person name="Mitreva M."/>
        </authorList>
    </citation>
    <scope>NUCLEOTIDE SEQUENCE [LARGE SCALE GENOMIC DNA]</scope>
    <source>
        <strain evidence="1 2">Zhejiang</strain>
    </source>
</reference>
<evidence type="ECO:0000313" key="1">
    <source>
        <dbReference type="EMBL" id="KIH43688.1"/>
    </source>
</evidence>
<name>A0A0C2BIR8_9BILA</name>
<dbReference type="OrthoDB" id="63891at2759"/>
<dbReference type="Gene3D" id="1.25.10.10">
    <property type="entry name" value="Leucine-rich Repeat Variant"/>
    <property type="match status" value="1"/>
</dbReference>
<dbReference type="EMBL" id="KN783673">
    <property type="protein sequence ID" value="KIH43688.1"/>
    <property type="molecule type" value="Genomic_DNA"/>
</dbReference>
<gene>
    <name evidence="1" type="ORF">ANCDUO_26301</name>
</gene>
<keyword evidence="2" id="KW-1185">Reference proteome</keyword>
<accession>A0A0C2BIR8</accession>
<sequence length="59" mass="6705">QTISLLAQHFGNQKAVIKQLIMMTCMDLFQNVNPKAVVGVLCVYLEHKNSRVREEVGNF</sequence>
<protein>
    <recommendedName>
        <fullName evidence="3">Clathrin/coatomer adaptor adaptin-like N-terminal domain-containing protein</fullName>
    </recommendedName>
</protein>
<proteinExistence type="predicted"/>